<dbReference type="SUPFAM" id="SSF55781">
    <property type="entry name" value="GAF domain-like"/>
    <property type="match status" value="1"/>
</dbReference>
<feature type="transmembrane region" description="Helical" evidence="1">
    <location>
        <begin position="118"/>
        <end position="139"/>
    </location>
</feature>
<dbReference type="SMART" id="SM00065">
    <property type="entry name" value="GAF"/>
    <property type="match status" value="1"/>
</dbReference>
<keyword evidence="4" id="KW-1185">Reference proteome</keyword>
<dbReference type="SMART" id="SM00267">
    <property type="entry name" value="GGDEF"/>
    <property type="match status" value="1"/>
</dbReference>
<dbReference type="NCBIfam" id="TIGR00254">
    <property type="entry name" value="GGDEF"/>
    <property type="match status" value="1"/>
</dbReference>
<feature type="transmembrane region" description="Helical" evidence="1">
    <location>
        <begin position="6"/>
        <end position="32"/>
    </location>
</feature>
<keyword evidence="1" id="KW-1133">Transmembrane helix</keyword>
<feature type="domain" description="GGDEF" evidence="2">
    <location>
        <begin position="365"/>
        <end position="506"/>
    </location>
</feature>
<dbReference type="Gene3D" id="3.30.450.40">
    <property type="match status" value="1"/>
</dbReference>
<dbReference type="GO" id="GO:0005886">
    <property type="term" value="C:plasma membrane"/>
    <property type="evidence" value="ECO:0007669"/>
    <property type="project" value="TreeGrafter"/>
</dbReference>
<dbReference type="InterPro" id="IPR029016">
    <property type="entry name" value="GAF-like_dom_sf"/>
</dbReference>
<feature type="transmembrane region" description="Helical" evidence="1">
    <location>
        <begin position="84"/>
        <end position="106"/>
    </location>
</feature>
<dbReference type="FunFam" id="3.30.70.270:FF:000001">
    <property type="entry name" value="Diguanylate cyclase domain protein"/>
    <property type="match status" value="1"/>
</dbReference>
<dbReference type="InterPro" id="IPR029787">
    <property type="entry name" value="Nucleotide_cyclase"/>
</dbReference>
<sequence length="506" mass="57462">MLFQGVSLAAFVQFGLFAEILVSQAAVIFSLMYLRVGRQDFYRYLFNSTMFFITSVIAAAAYWAAGGPLTPMYGQQGTIPYIPIVVYFIVHLLVNHILIYFFRNYFIGQRERLITRSLVWEVAATSLNVPFALILIFLYNEIGLASVLYVGIPFLSVALVVRLYHSAEETKSMMKKVNKAGHELNSTLDEEAIIQTFSTWIRSIVPVDYMFIYSLHDGRLEPEHIDRFDRHSAVALDYGGGDRWSKKVVQTGDPIRFIKQNEWKSKDDDAFFPHAESLLSVPIYRQGAIAGVLTLAVKKQRMYGKEAVSIVEFLSSFLIAAIDNARYYKQAKQKSERCALTRLYNYSYFEMILEMEHERAVEQQLPLSALLIDLDHFKHVNDTYGHEAGNHVLIQVAELLQAHVPYPSVVARFGGEEFAVLLIERCQEEAALLAEELRLLLADHPFQIRESLQQDQERSVNITASIGVAGTVPEEEEEFFSLVRKADRAMYTGAKQAGRNKVAAYA</sequence>
<feature type="transmembrane region" description="Helical" evidence="1">
    <location>
        <begin position="145"/>
        <end position="165"/>
    </location>
</feature>
<dbReference type="PANTHER" id="PTHR45138">
    <property type="entry name" value="REGULATORY COMPONENTS OF SENSORY TRANSDUCTION SYSTEM"/>
    <property type="match status" value="1"/>
</dbReference>
<evidence type="ECO:0000256" key="1">
    <source>
        <dbReference type="SAM" id="Phobius"/>
    </source>
</evidence>
<dbReference type="InterPro" id="IPR048430">
    <property type="entry name" value="MASE9"/>
</dbReference>
<dbReference type="GO" id="GO:1902201">
    <property type="term" value="P:negative regulation of bacterial-type flagellum-dependent cell motility"/>
    <property type="evidence" value="ECO:0007669"/>
    <property type="project" value="TreeGrafter"/>
</dbReference>
<dbReference type="Pfam" id="PF20972">
    <property type="entry name" value="MASE9"/>
    <property type="match status" value="1"/>
</dbReference>
<dbReference type="AlphaFoldDB" id="A0A2P8HCP9"/>
<dbReference type="InterPro" id="IPR050469">
    <property type="entry name" value="Diguanylate_Cyclase"/>
</dbReference>
<dbReference type="EMBL" id="PYAV01000009">
    <property type="protein sequence ID" value="PSL43988.1"/>
    <property type="molecule type" value="Genomic_DNA"/>
</dbReference>
<dbReference type="GO" id="GO:0052621">
    <property type="term" value="F:diguanylate cyclase activity"/>
    <property type="evidence" value="ECO:0007669"/>
    <property type="project" value="TreeGrafter"/>
</dbReference>
<dbReference type="InterPro" id="IPR043128">
    <property type="entry name" value="Rev_trsase/Diguanyl_cyclase"/>
</dbReference>
<dbReference type="PROSITE" id="PS50887">
    <property type="entry name" value="GGDEF"/>
    <property type="match status" value="1"/>
</dbReference>
<dbReference type="Pfam" id="PF00990">
    <property type="entry name" value="GGDEF"/>
    <property type="match status" value="1"/>
</dbReference>
<protein>
    <submittedName>
        <fullName evidence="3">Diguanylate cyclase with GAF sensor</fullName>
    </submittedName>
</protein>
<proteinExistence type="predicted"/>
<dbReference type="GO" id="GO:0043709">
    <property type="term" value="P:cell adhesion involved in single-species biofilm formation"/>
    <property type="evidence" value="ECO:0007669"/>
    <property type="project" value="TreeGrafter"/>
</dbReference>
<evidence type="ECO:0000313" key="3">
    <source>
        <dbReference type="EMBL" id="PSL43988.1"/>
    </source>
</evidence>
<feature type="transmembrane region" description="Helical" evidence="1">
    <location>
        <begin position="44"/>
        <end position="64"/>
    </location>
</feature>
<dbReference type="SUPFAM" id="SSF55073">
    <property type="entry name" value="Nucleotide cyclase"/>
    <property type="match status" value="1"/>
</dbReference>
<comment type="caution">
    <text evidence="3">The sequence shown here is derived from an EMBL/GenBank/DDBJ whole genome shotgun (WGS) entry which is preliminary data.</text>
</comment>
<dbReference type="Proteomes" id="UP000242310">
    <property type="component" value="Unassembled WGS sequence"/>
</dbReference>
<evidence type="ECO:0000259" key="2">
    <source>
        <dbReference type="PROSITE" id="PS50887"/>
    </source>
</evidence>
<dbReference type="Pfam" id="PF01590">
    <property type="entry name" value="GAF"/>
    <property type="match status" value="1"/>
</dbReference>
<organism evidence="3 4">
    <name type="scientific">Salsuginibacillus halophilus</name>
    <dbReference type="NCBI Taxonomy" id="517424"/>
    <lineage>
        <taxon>Bacteria</taxon>
        <taxon>Bacillati</taxon>
        <taxon>Bacillota</taxon>
        <taxon>Bacilli</taxon>
        <taxon>Bacillales</taxon>
        <taxon>Bacillaceae</taxon>
        <taxon>Salsuginibacillus</taxon>
    </lineage>
</organism>
<dbReference type="InterPro" id="IPR003018">
    <property type="entry name" value="GAF"/>
</dbReference>
<dbReference type="PANTHER" id="PTHR45138:SF9">
    <property type="entry name" value="DIGUANYLATE CYCLASE DGCM-RELATED"/>
    <property type="match status" value="1"/>
</dbReference>
<evidence type="ECO:0000313" key="4">
    <source>
        <dbReference type="Proteomes" id="UP000242310"/>
    </source>
</evidence>
<dbReference type="Gene3D" id="3.30.70.270">
    <property type="match status" value="1"/>
</dbReference>
<accession>A0A2P8HCP9</accession>
<reference evidence="3 4" key="1">
    <citation type="submission" date="2018-03" db="EMBL/GenBank/DDBJ databases">
        <title>Genomic Encyclopedia of Type Strains, Phase III (KMG-III): the genomes of soil and plant-associated and newly described type strains.</title>
        <authorList>
            <person name="Whitman W."/>
        </authorList>
    </citation>
    <scope>NUCLEOTIDE SEQUENCE [LARGE SCALE GENOMIC DNA]</scope>
    <source>
        <strain evidence="3 4">CGMCC 1.07653</strain>
    </source>
</reference>
<keyword evidence="1" id="KW-0472">Membrane</keyword>
<dbReference type="InterPro" id="IPR000160">
    <property type="entry name" value="GGDEF_dom"/>
</dbReference>
<dbReference type="CDD" id="cd01949">
    <property type="entry name" value="GGDEF"/>
    <property type="match status" value="1"/>
</dbReference>
<keyword evidence="1" id="KW-0812">Transmembrane</keyword>
<name>A0A2P8HCP9_9BACI</name>
<gene>
    <name evidence="3" type="ORF">B0H94_10944</name>
</gene>